<dbReference type="InterPro" id="IPR001611">
    <property type="entry name" value="Leu-rich_rpt"/>
</dbReference>
<dbReference type="STRING" id="35608.A0A2U1M7J0"/>
<keyword evidence="2" id="KW-0433">Leucine-rich repeat</keyword>
<dbReference type="PROSITE" id="PS50011">
    <property type="entry name" value="PROTEIN_KINASE_DOM"/>
    <property type="match status" value="1"/>
</dbReference>
<evidence type="ECO:0000256" key="5">
    <source>
        <dbReference type="ARBA" id="ARBA00022989"/>
    </source>
</evidence>
<evidence type="ECO:0000256" key="7">
    <source>
        <dbReference type="ARBA" id="ARBA00023180"/>
    </source>
</evidence>
<feature type="domain" description="Protein kinase" evidence="9">
    <location>
        <begin position="508"/>
        <end position="778"/>
    </location>
</feature>
<dbReference type="OrthoDB" id="676979at2759"/>
<evidence type="ECO:0000259" key="9">
    <source>
        <dbReference type="PROSITE" id="PS50011"/>
    </source>
</evidence>
<dbReference type="Gene3D" id="3.30.200.20">
    <property type="entry name" value="Phosphorylase Kinase, domain 1"/>
    <property type="match status" value="1"/>
</dbReference>
<proteinExistence type="predicted"/>
<keyword evidence="3 8" id="KW-0812">Transmembrane</keyword>
<dbReference type="Pfam" id="PF00560">
    <property type="entry name" value="LRR_1"/>
    <property type="match status" value="1"/>
</dbReference>
<evidence type="ECO:0000313" key="11">
    <source>
        <dbReference type="Proteomes" id="UP000245207"/>
    </source>
</evidence>
<evidence type="ECO:0000256" key="3">
    <source>
        <dbReference type="ARBA" id="ARBA00022692"/>
    </source>
</evidence>
<dbReference type="GO" id="GO:0033612">
    <property type="term" value="F:receptor serine/threonine kinase binding"/>
    <property type="evidence" value="ECO:0007669"/>
    <property type="project" value="TreeGrafter"/>
</dbReference>
<dbReference type="EMBL" id="PKPP01006239">
    <property type="protein sequence ID" value="PWA57184.1"/>
    <property type="molecule type" value="Genomic_DNA"/>
</dbReference>
<dbReference type="GO" id="GO:0004672">
    <property type="term" value="F:protein kinase activity"/>
    <property type="evidence" value="ECO:0007669"/>
    <property type="project" value="InterPro"/>
</dbReference>
<reference evidence="10 11" key="1">
    <citation type="journal article" date="2018" name="Mol. Plant">
        <title>The genome of Artemisia annua provides insight into the evolution of Asteraceae family and artemisinin biosynthesis.</title>
        <authorList>
            <person name="Shen Q."/>
            <person name="Zhang L."/>
            <person name="Liao Z."/>
            <person name="Wang S."/>
            <person name="Yan T."/>
            <person name="Shi P."/>
            <person name="Liu M."/>
            <person name="Fu X."/>
            <person name="Pan Q."/>
            <person name="Wang Y."/>
            <person name="Lv Z."/>
            <person name="Lu X."/>
            <person name="Zhang F."/>
            <person name="Jiang W."/>
            <person name="Ma Y."/>
            <person name="Chen M."/>
            <person name="Hao X."/>
            <person name="Li L."/>
            <person name="Tang Y."/>
            <person name="Lv G."/>
            <person name="Zhou Y."/>
            <person name="Sun X."/>
            <person name="Brodelius P.E."/>
            <person name="Rose J.K.C."/>
            <person name="Tang K."/>
        </authorList>
    </citation>
    <scope>NUCLEOTIDE SEQUENCE [LARGE SCALE GENOMIC DNA]</scope>
    <source>
        <strain evidence="11">cv. Huhao1</strain>
        <tissue evidence="10">Leaf</tissue>
    </source>
</reference>
<dbReference type="Pfam" id="PF07714">
    <property type="entry name" value="PK_Tyr_Ser-Thr"/>
    <property type="match status" value="1"/>
</dbReference>
<comment type="subcellular location">
    <subcellularLocation>
        <location evidence="1">Membrane</location>
    </subcellularLocation>
</comment>
<dbReference type="SUPFAM" id="SSF56112">
    <property type="entry name" value="Protein kinase-like (PK-like)"/>
    <property type="match status" value="1"/>
</dbReference>
<keyword evidence="5 8" id="KW-1133">Transmembrane helix</keyword>
<sequence length="808" mass="89542">MHLSTPNTPPNPMAPQHLFFIIIITITFLIITPFHTHSQPLYTFQSLLTTYHARGKTNYCPSSITSSIAINLPTPPNSSLTLVCYNNTITQLHISANYSISNSNSDSNSNVFPTKVFFDTISSSFPNLKVLTLVSLGLSGPLPSNIFVNSLSSLEILNISSNRFVGNIPYELSNLKNIQTLVFDHNNFIGSIPDWLSTLSSLTVLSLKNNSLNGYLPFSLSHLASLRVLDLSFNRLSGESPVDFKNLTNLQVLNLENNYFGPSFPVLHNRLLVLSLRNNKFTNGIQGYDLRSFYQLRNLDLSANEFNGPFPDFVFSLPSLSFLNISGNKFTGKLDKNVSCSNELMFADISLNRFTGQLPSCMQKLEKGVLYKWNCFTSNVDKKEQYNVSFCHNEALAVMINPPMGNEDNKSSNKAKVVVASSVVGGVVVGGFAVFGVVLVVIRSEFFGGGCAAAPQIRVFFEKVSPAYTIKMLTDARYISQTMKLGSVGIPAYRTYVLGELTEATNNFHSSTRVGNSSHGQLYRGQLGDGTMVAIRNLKVRKKCNVQSLTRQIELISKLRHPNLVNPIGHCFDRQQDDSAIIRGLFLVFEFVPNGTLRASIAAGQKLSWAQRLAAAIGISKGIQFLSTRITQRIFPNNLKITDVLLDQNFHVKISGYNISLLEETKAAGHSVTRSSETLSQRFDIEDNDHDHVYDFGVIMLELILGRAINCINNITIAKDMLQVSLVADEIARRSIVDPLVCKECCDESLKTLIELCVRCLSNDRPSIDDVLWNLEFIAQTHTSSVEESSSNQISTDDKIVCIAEEVE</sequence>
<keyword evidence="6 8" id="KW-0472">Membrane</keyword>
<dbReference type="SMART" id="SM00369">
    <property type="entry name" value="LRR_TYP"/>
    <property type="match status" value="5"/>
</dbReference>
<dbReference type="InterPro" id="IPR032675">
    <property type="entry name" value="LRR_dom_sf"/>
</dbReference>
<dbReference type="InterPro" id="IPR050647">
    <property type="entry name" value="Plant_LRR-RLKs"/>
</dbReference>
<feature type="transmembrane region" description="Helical" evidence="8">
    <location>
        <begin position="16"/>
        <end position="34"/>
    </location>
</feature>
<keyword evidence="11" id="KW-1185">Reference proteome</keyword>
<dbReference type="InterPro" id="IPR000719">
    <property type="entry name" value="Prot_kinase_dom"/>
</dbReference>
<name>A0A2U1M7J0_ARTAN</name>
<dbReference type="GO" id="GO:0006952">
    <property type="term" value="P:defense response"/>
    <property type="evidence" value="ECO:0007669"/>
    <property type="project" value="UniProtKB-ARBA"/>
</dbReference>
<evidence type="ECO:0000256" key="2">
    <source>
        <dbReference type="ARBA" id="ARBA00022614"/>
    </source>
</evidence>
<dbReference type="PANTHER" id="PTHR48056:SF74">
    <property type="entry name" value="PROTEIN KINASE DOMAIN-CONTAINING PROTEIN"/>
    <property type="match status" value="1"/>
</dbReference>
<keyword evidence="4" id="KW-0677">Repeat</keyword>
<dbReference type="AlphaFoldDB" id="A0A2U1M7J0"/>
<organism evidence="10 11">
    <name type="scientific">Artemisia annua</name>
    <name type="common">Sweet wormwood</name>
    <dbReference type="NCBI Taxonomy" id="35608"/>
    <lineage>
        <taxon>Eukaryota</taxon>
        <taxon>Viridiplantae</taxon>
        <taxon>Streptophyta</taxon>
        <taxon>Embryophyta</taxon>
        <taxon>Tracheophyta</taxon>
        <taxon>Spermatophyta</taxon>
        <taxon>Magnoliopsida</taxon>
        <taxon>eudicotyledons</taxon>
        <taxon>Gunneridae</taxon>
        <taxon>Pentapetalae</taxon>
        <taxon>asterids</taxon>
        <taxon>campanulids</taxon>
        <taxon>Asterales</taxon>
        <taxon>Asteraceae</taxon>
        <taxon>Asteroideae</taxon>
        <taxon>Anthemideae</taxon>
        <taxon>Artemisiinae</taxon>
        <taxon>Artemisia</taxon>
    </lineage>
</organism>
<dbReference type="GO" id="GO:0030246">
    <property type="term" value="F:carbohydrate binding"/>
    <property type="evidence" value="ECO:0007669"/>
    <property type="project" value="UniProtKB-KW"/>
</dbReference>
<protein>
    <submittedName>
        <fullName evidence="10">Concanavalin A-like lectin/glucanase domain-containing protein</fullName>
    </submittedName>
</protein>
<keyword evidence="7" id="KW-0325">Glycoprotein</keyword>
<dbReference type="GO" id="GO:0005524">
    <property type="term" value="F:ATP binding"/>
    <property type="evidence" value="ECO:0007669"/>
    <property type="project" value="InterPro"/>
</dbReference>
<dbReference type="InterPro" id="IPR003591">
    <property type="entry name" value="Leu-rich_rpt_typical-subtyp"/>
</dbReference>
<dbReference type="GO" id="GO:0051707">
    <property type="term" value="P:response to other organism"/>
    <property type="evidence" value="ECO:0007669"/>
    <property type="project" value="UniProtKB-ARBA"/>
</dbReference>
<dbReference type="FunFam" id="3.80.10.10:FF:000383">
    <property type="entry name" value="Leucine-rich repeat receptor protein kinase EMS1"/>
    <property type="match status" value="1"/>
</dbReference>
<dbReference type="InterPro" id="IPR001245">
    <property type="entry name" value="Ser-Thr/Tyr_kinase_cat_dom"/>
</dbReference>
<evidence type="ECO:0000256" key="4">
    <source>
        <dbReference type="ARBA" id="ARBA00022737"/>
    </source>
</evidence>
<keyword evidence="10" id="KW-0430">Lectin</keyword>
<comment type="caution">
    <text evidence="10">The sequence shown here is derived from an EMBL/GenBank/DDBJ whole genome shotgun (WGS) entry which is preliminary data.</text>
</comment>
<dbReference type="Proteomes" id="UP000245207">
    <property type="component" value="Unassembled WGS sequence"/>
</dbReference>
<dbReference type="InterPro" id="IPR011009">
    <property type="entry name" value="Kinase-like_dom_sf"/>
</dbReference>
<dbReference type="Pfam" id="PF13855">
    <property type="entry name" value="LRR_8"/>
    <property type="match status" value="1"/>
</dbReference>
<dbReference type="Gene3D" id="3.80.10.10">
    <property type="entry name" value="Ribonuclease Inhibitor"/>
    <property type="match status" value="1"/>
</dbReference>
<accession>A0A2U1M7J0</accession>
<evidence type="ECO:0000313" key="10">
    <source>
        <dbReference type="EMBL" id="PWA57184.1"/>
    </source>
</evidence>
<evidence type="ECO:0000256" key="1">
    <source>
        <dbReference type="ARBA" id="ARBA00004370"/>
    </source>
</evidence>
<dbReference type="PANTHER" id="PTHR48056">
    <property type="entry name" value="LRR RECEPTOR-LIKE SERINE/THREONINE-PROTEIN KINASE-RELATED"/>
    <property type="match status" value="1"/>
</dbReference>
<feature type="transmembrane region" description="Helical" evidence="8">
    <location>
        <begin position="417"/>
        <end position="442"/>
    </location>
</feature>
<dbReference type="GO" id="GO:0016020">
    <property type="term" value="C:membrane"/>
    <property type="evidence" value="ECO:0007669"/>
    <property type="project" value="UniProtKB-SubCell"/>
</dbReference>
<dbReference type="SUPFAM" id="SSF52058">
    <property type="entry name" value="L domain-like"/>
    <property type="match status" value="1"/>
</dbReference>
<dbReference type="Gene3D" id="1.10.510.10">
    <property type="entry name" value="Transferase(Phosphotransferase) domain 1"/>
    <property type="match status" value="1"/>
</dbReference>
<gene>
    <name evidence="10" type="ORF">CTI12_AA409020</name>
</gene>
<evidence type="ECO:0000256" key="6">
    <source>
        <dbReference type="ARBA" id="ARBA00023136"/>
    </source>
</evidence>
<evidence type="ECO:0000256" key="8">
    <source>
        <dbReference type="SAM" id="Phobius"/>
    </source>
</evidence>